<gene>
    <name evidence="12" type="ORF">SAMN05216246_10955</name>
</gene>
<comment type="similarity">
    <text evidence="2 10">Belongs to the binding-protein-dependent transport system permease family. MalFG subfamily.</text>
</comment>
<evidence type="ECO:0000313" key="13">
    <source>
        <dbReference type="Proteomes" id="UP000184390"/>
    </source>
</evidence>
<evidence type="ECO:0000256" key="8">
    <source>
        <dbReference type="ARBA" id="ARBA00023136"/>
    </source>
</evidence>
<feature type="transmembrane region" description="Helical" evidence="9">
    <location>
        <begin position="74"/>
        <end position="92"/>
    </location>
</feature>
<dbReference type="SUPFAM" id="SSF160964">
    <property type="entry name" value="MalF N-terminal region-like"/>
    <property type="match status" value="1"/>
</dbReference>
<keyword evidence="6 9" id="KW-0812">Transmembrane</keyword>
<protein>
    <recommendedName>
        <fullName evidence="10">Maltose/maltodextrin transport system permease protein</fullName>
    </recommendedName>
</protein>
<evidence type="ECO:0000256" key="6">
    <source>
        <dbReference type="ARBA" id="ARBA00022692"/>
    </source>
</evidence>
<evidence type="ECO:0000256" key="9">
    <source>
        <dbReference type="RuleBase" id="RU363032"/>
    </source>
</evidence>
<dbReference type="PANTHER" id="PTHR47314:SF1">
    <property type="entry name" value="MALTOSE_MALTODEXTRIN TRANSPORT SYSTEM PERMEASE PROTEIN MALF"/>
    <property type="match status" value="1"/>
</dbReference>
<keyword evidence="7 9" id="KW-1133">Transmembrane helix</keyword>
<feature type="transmembrane region" description="Helical" evidence="9">
    <location>
        <begin position="389"/>
        <end position="415"/>
    </location>
</feature>
<dbReference type="Proteomes" id="UP000184390">
    <property type="component" value="Unassembled WGS sequence"/>
</dbReference>
<feature type="domain" description="ABC transmembrane type-1" evidence="11">
    <location>
        <begin position="304"/>
        <end position="522"/>
    </location>
</feature>
<comment type="subcellular location">
    <subcellularLocation>
        <location evidence="1 9">Cell membrane</location>
        <topology evidence="1 9">Multi-pass membrane protein</topology>
    </subcellularLocation>
</comment>
<evidence type="ECO:0000256" key="7">
    <source>
        <dbReference type="ARBA" id="ARBA00022989"/>
    </source>
</evidence>
<dbReference type="PROSITE" id="PS50928">
    <property type="entry name" value="ABC_TM1"/>
    <property type="match status" value="1"/>
</dbReference>
<dbReference type="Gene3D" id="1.20.58.370">
    <property type="entry name" value="MalF N-terminal region-like"/>
    <property type="match status" value="1"/>
</dbReference>
<name>A0ABY1IDZ5_9ACTO</name>
<organism evidence="12 13">
    <name type="scientific">Actinomyces denticolens</name>
    <dbReference type="NCBI Taxonomy" id="52767"/>
    <lineage>
        <taxon>Bacteria</taxon>
        <taxon>Bacillati</taxon>
        <taxon>Actinomycetota</taxon>
        <taxon>Actinomycetes</taxon>
        <taxon>Actinomycetales</taxon>
        <taxon>Actinomycetaceae</taxon>
        <taxon>Actinomyces</taxon>
    </lineage>
</organism>
<dbReference type="SUPFAM" id="SSF161098">
    <property type="entry name" value="MetI-like"/>
    <property type="match status" value="1"/>
</dbReference>
<comment type="function">
    <text evidence="10">Part of the ABC transporter complex MalEFGK involved in maltose/maltodextrin import. Probably responsible for the translocation of the substrate across the membrane.</text>
</comment>
<evidence type="ECO:0000256" key="2">
    <source>
        <dbReference type="ARBA" id="ARBA00009047"/>
    </source>
</evidence>
<sequence length="533" mass="57610">MPSSPKPAAPRERTTTLTGLIGRITALALIAAAAVYLIPLLITFKMWLWLAIVVVSVLAAFLLYSTKRFIPGKYLFPGTFFLAIFLIVPIILTIQTSFTNFGDGFRGTKEEAISTITNNSIQQTKDSPLYNLSVGTKESAAEGPFALFLVDPATGKALRGADGETVTEAGSDVTVEDGFVTKADGYTILSAQQVNDAYKKIEALNVMASGDTVIKAQGVRAAFEGTRSMVYDKASDTITATVPDPNTGAPTSVVYSVQKVGKSDFFVADDGTKLAQSWKQNVGLENYKRLFTDSSIGKQFFKAFLWTVVFAFGSVLLSFLVGFFLALTLNDDRVRGKKLYRSFLLLPYAVPGFISLLVWSNFYNKDFGLINQTLHLSIPWFSDPTMAKIAILLTNTWMGFPYMFIVCTGALQSIAGDVKEAAKMDGANGWQTTTRVTAPLLLVAVAPLLVSSFAFNFNNFNAIQLLTGGGPFGADEYTRGGTDILISMIYRIAFGGSGADYGFASAVSVILFIITGLLAAIQFRATKALEDIN</sequence>
<dbReference type="PANTHER" id="PTHR47314">
    <property type="entry name" value="MALTOSE/MALTODEXTRIN TRANSPORT SYSTEM PERMEASE PROTEIN MALF"/>
    <property type="match status" value="1"/>
</dbReference>
<keyword evidence="4 10" id="KW-1003">Cell membrane</keyword>
<evidence type="ECO:0000313" key="12">
    <source>
        <dbReference type="EMBL" id="SHJ03719.1"/>
    </source>
</evidence>
<keyword evidence="13" id="KW-1185">Reference proteome</keyword>
<dbReference type="InterPro" id="IPR035906">
    <property type="entry name" value="MetI-like_sf"/>
</dbReference>
<evidence type="ECO:0000256" key="4">
    <source>
        <dbReference type="ARBA" id="ARBA00022475"/>
    </source>
</evidence>
<evidence type="ECO:0000256" key="5">
    <source>
        <dbReference type="ARBA" id="ARBA00022597"/>
    </source>
</evidence>
<proteinExistence type="inferred from homology"/>
<dbReference type="InterPro" id="IPR000515">
    <property type="entry name" value="MetI-like"/>
</dbReference>
<keyword evidence="3 9" id="KW-0813">Transport</keyword>
<dbReference type="InterPro" id="IPR035277">
    <property type="entry name" value="MalF_N"/>
</dbReference>
<evidence type="ECO:0000256" key="3">
    <source>
        <dbReference type="ARBA" id="ARBA00022448"/>
    </source>
</evidence>
<evidence type="ECO:0000256" key="10">
    <source>
        <dbReference type="RuleBase" id="RU367050"/>
    </source>
</evidence>
<dbReference type="Pfam" id="PF16296">
    <property type="entry name" value="TM_PBP2_N"/>
    <property type="match status" value="1"/>
</dbReference>
<evidence type="ECO:0000259" key="11">
    <source>
        <dbReference type="PROSITE" id="PS50928"/>
    </source>
</evidence>
<comment type="caution">
    <text evidence="12">The sequence shown here is derived from an EMBL/GenBank/DDBJ whole genome shotgun (WGS) entry which is preliminary data.</text>
</comment>
<feature type="transmembrane region" description="Helical" evidence="9">
    <location>
        <begin position="501"/>
        <end position="521"/>
    </location>
</feature>
<feature type="transmembrane region" description="Helical" evidence="9">
    <location>
        <begin position="303"/>
        <end position="327"/>
    </location>
</feature>
<keyword evidence="8 9" id="KW-0472">Membrane</keyword>
<dbReference type="Gene3D" id="1.10.3720.10">
    <property type="entry name" value="MetI-like"/>
    <property type="match status" value="1"/>
</dbReference>
<reference evidence="12 13" key="1">
    <citation type="submission" date="2016-11" db="EMBL/GenBank/DDBJ databases">
        <authorList>
            <person name="Varghese N."/>
            <person name="Submissions S."/>
        </authorList>
    </citation>
    <scope>NUCLEOTIDE SEQUENCE [LARGE SCALE GENOMIC DNA]</scope>
    <source>
        <strain evidence="12 13">PA</strain>
    </source>
</reference>
<dbReference type="CDD" id="cd06261">
    <property type="entry name" value="TM_PBP2"/>
    <property type="match status" value="1"/>
</dbReference>
<keyword evidence="5 10" id="KW-0762">Sugar transport</keyword>
<dbReference type="InterPro" id="IPR032550">
    <property type="entry name" value="TM_PBP2_N"/>
</dbReference>
<dbReference type="EMBL" id="FQYL01000009">
    <property type="protein sequence ID" value="SHJ03719.1"/>
    <property type="molecule type" value="Genomic_DNA"/>
</dbReference>
<accession>A0ABY1IDZ5</accession>
<dbReference type="RefSeq" id="WP_073453420.1">
    <property type="nucleotide sequence ID" value="NZ_BDIO01000007.1"/>
</dbReference>
<feature type="transmembrane region" description="Helical" evidence="9">
    <location>
        <begin position="47"/>
        <end position="65"/>
    </location>
</feature>
<feature type="transmembrane region" description="Helical" evidence="9">
    <location>
        <begin position="339"/>
        <end position="359"/>
    </location>
</feature>
<feature type="transmembrane region" description="Helical" evidence="9">
    <location>
        <begin position="436"/>
        <end position="457"/>
    </location>
</feature>
<feature type="transmembrane region" description="Helical" evidence="9">
    <location>
        <begin position="20"/>
        <end position="41"/>
    </location>
</feature>
<dbReference type="Pfam" id="PF00528">
    <property type="entry name" value="BPD_transp_1"/>
    <property type="match status" value="1"/>
</dbReference>
<evidence type="ECO:0000256" key="1">
    <source>
        <dbReference type="ARBA" id="ARBA00004651"/>
    </source>
</evidence>